<organism evidence="2 3">
    <name type="scientific">Candidatus Nitrospira neomarina</name>
    <dbReference type="NCBI Taxonomy" id="3020899"/>
    <lineage>
        <taxon>Bacteria</taxon>
        <taxon>Pseudomonadati</taxon>
        <taxon>Nitrospirota</taxon>
        <taxon>Nitrospiria</taxon>
        <taxon>Nitrospirales</taxon>
        <taxon>Nitrospiraceae</taxon>
        <taxon>Nitrospira</taxon>
    </lineage>
</organism>
<sequence>MSQEEEPTEGRRVGIHPLIVVFGVIFGLWLFITLIIPKSKNLPNQGPGTTPKTPVGLHNIVSTDLIPTYEATGTVADMKAITLLVPPATTDSQVVALLQYFQKARLDNTLDTLLPPTTPGDKLGEFAIADIYIFSEAQYGVTESAKALGRGAHAPGEFYPSSIPYEVAMENVRGHYAIDLYNKNSPEHASLGFGEDETGVYSKRYQRVF</sequence>
<dbReference type="Proteomes" id="UP001302494">
    <property type="component" value="Chromosome"/>
</dbReference>
<feature type="transmembrane region" description="Helical" evidence="1">
    <location>
        <begin position="15"/>
        <end position="36"/>
    </location>
</feature>
<accession>A0AA96GK43</accession>
<dbReference type="KEGG" id="nneo:PQG83_06565"/>
<keyword evidence="3" id="KW-1185">Reference proteome</keyword>
<keyword evidence="1" id="KW-1133">Transmembrane helix</keyword>
<evidence type="ECO:0000313" key="3">
    <source>
        <dbReference type="Proteomes" id="UP001302494"/>
    </source>
</evidence>
<dbReference type="AlphaFoldDB" id="A0AA96GK43"/>
<evidence type="ECO:0000313" key="2">
    <source>
        <dbReference type="EMBL" id="WNM63411.1"/>
    </source>
</evidence>
<keyword evidence="1" id="KW-0812">Transmembrane</keyword>
<protein>
    <submittedName>
        <fullName evidence="2">Uncharacterized protein</fullName>
    </submittedName>
</protein>
<reference evidence="2 3" key="1">
    <citation type="submission" date="2023-01" db="EMBL/GenBank/DDBJ databases">
        <title>Cultivation and genomic characterization of new, ubiquitous marine nitrite-oxidizing bacteria from the Nitrospirales.</title>
        <authorList>
            <person name="Mueller A.J."/>
            <person name="Daebeler A."/>
            <person name="Herbold C.W."/>
            <person name="Kirkegaard R.H."/>
            <person name="Daims H."/>
        </authorList>
    </citation>
    <scope>NUCLEOTIDE SEQUENCE [LARGE SCALE GENOMIC DNA]</scope>
    <source>
        <strain evidence="2 3">DK</strain>
    </source>
</reference>
<proteinExistence type="predicted"/>
<evidence type="ECO:0000256" key="1">
    <source>
        <dbReference type="SAM" id="Phobius"/>
    </source>
</evidence>
<name>A0AA96GK43_9BACT</name>
<gene>
    <name evidence="2" type="ORF">PQG83_06565</name>
</gene>
<dbReference type="RefSeq" id="WP_312747999.1">
    <property type="nucleotide sequence ID" value="NZ_CP116968.1"/>
</dbReference>
<dbReference type="EMBL" id="CP116968">
    <property type="protein sequence ID" value="WNM63411.1"/>
    <property type="molecule type" value="Genomic_DNA"/>
</dbReference>
<keyword evidence="1" id="KW-0472">Membrane</keyword>